<organism evidence="2 3">
    <name type="scientific">Lysobacter enzymogenes</name>
    <dbReference type="NCBI Taxonomy" id="69"/>
    <lineage>
        <taxon>Bacteria</taxon>
        <taxon>Pseudomonadati</taxon>
        <taxon>Pseudomonadota</taxon>
        <taxon>Gammaproteobacteria</taxon>
        <taxon>Lysobacterales</taxon>
        <taxon>Lysobacteraceae</taxon>
        <taxon>Lysobacter</taxon>
    </lineage>
</organism>
<evidence type="ECO:0000313" key="2">
    <source>
        <dbReference type="EMBL" id="BAV99932.1"/>
    </source>
</evidence>
<feature type="signal peptide" evidence="1">
    <location>
        <begin position="1"/>
        <end position="26"/>
    </location>
</feature>
<dbReference type="Proteomes" id="UP000218824">
    <property type="component" value="Chromosome"/>
</dbReference>
<dbReference type="GeneID" id="83066230"/>
<protein>
    <submittedName>
        <fullName evidence="2">Uncharacterized protein</fullName>
    </submittedName>
</protein>
<feature type="chain" id="PRO_5043897028" evidence="1">
    <location>
        <begin position="27"/>
        <end position="113"/>
    </location>
</feature>
<dbReference type="RefSeq" id="WP_096381454.1">
    <property type="nucleotide sequence ID" value="NZ_AP014940.1"/>
</dbReference>
<dbReference type="AlphaFoldDB" id="A0AAU9AR48"/>
<sequence length="113" mass="11686">MSKANSAIALATLGLALFVCSTAANATLVQTIRTFAFNYPGGSQQQYSAMCDPGEKVSGGGYQINSGYSIFIFANAPVVAPNGTHGWTLRFTGIPSGSPTIGGTVYAICLKEQ</sequence>
<name>A0AAU9AR48_LYSEN</name>
<reference evidence="2 3" key="1">
    <citation type="journal article" date="2017" name="DNA Res.">
        <title>Complete genome sequence and expression profile of the commercial lytic enzyme producer Lysobacter enzymogenes M497-1.</title>
        <authorList>
            <person name="Takami H."/>
            <person name="Toyoda A."/>
            <person name="Uchiyama I."/>
            <person name="Itoh T."/>
            <person name="Takaki Y."/>
            <person name="Arai W."/>
            <person name="Nishi S."/>
            <person name="Kawai M."/>
            <person name="Shinya K."/>
            <person name="Ikeda H."/>
        </authorList>
    </citation>
    <scope>NUCLEOTIDE SEQUENCE [LARGE SCALE GENOMIC DNA]</scope>
    <source>
        <strain evidence="2 3">M497-1</strain>
    </source>
</reference>
<dbReference type="EMBL" id="AP014940">
    <property type="protein sequence ID" value="BAV99932.1"/>
    <property type="molecule type" value="Genomic_DNA"/>
</dbReference>
<dbReference type="KEGG" id="lem:LEN_4445"/>
<keyword evidence="1" id="KW-0732">Signal</keyword>
<accession>A0AAU9AR48</accession>
<proteinExistence type="predicted"/>
<evidence type="ECO:0000313" key="3">
    <source>
        <dbReference type="Proteomes" id="UP000218824"/>
    </source>
</evidence>
<evidence type="ECO:0000256" key="1">
    <source>
        <dbReference type="SAM" id="SignalP"/>
    </source>
</evidence>
<gene>
    <name evidence="2" type="ORF">LEN_4445</name>
</gene>